<evidence type="ECO:0000259" key="10">
    <source>
        <dbReference type="PROSITE" id="PS51384"/>
    </source>
</evidence>
<keyword evidence="4" id="KW-0479">Metal-binding</keyword>
<dbReference type="PANTHER" id="PTHR47354">
    <property type="entry name" value="NADH OXIDOREDUCTASE HCR"/>
    <property type="match status" value="1"/>
</dbReference>
<dbReference type="Gene3D" id="2.40.30.10">
    <property type="entry name" value="Translation factors"/>
    <property type="match status" value="1"/>
</dbReference>
<keyword evidence="12" id="KW-1185">Reference proteome</keyword>
<keyword evidence="6" id="KW-0560">Oxidoreductase</keyword>
<evidence type="ECO:0000313" key="12">
    <source>
        <dbReference type="Proteomes" id="UP001183202"/>
    </source>
</evidence>
<accession>A0ABU2NB69</accession>
<dbReference type="CDD" id="cd00207">
    <property type="entry name" value="fer2"/>
    <property type="match status" value="1"/>
</dbReference>
<dbReference type="InterPro" id="IPR001041">
    <property type="entry name" value="2Fe-2S_ferredoxin-type"/>
</dbReference>
<sequence length="361" mass="38068">MVHWREIGSRAAARARDVANLLTTPLLPDDILGTLNPVWSTTEPAGRVVAVRRETADTSTLLIQTGPRRQRHRPGQYVGVGTRLDGVWHWRTYSATSRPDDRLLAVTVTAIPGGTVSGALAHATPVGTVLRLGPPAGEFVLPEPVPEKLLFVTAGSGITPVMGMLRHLAATRPDSLAGAVAVHCDRTAEDVVFGAELRALASATGMRLVERHTALDGRLTPDALTCLVPDWAARKTWACGPAGLLDDLGDWWDRHGDADVLHVERFVAPRPAAGAGTGGRVRFTTSKVETEAAPGEPLMLAGETAGALLPNGCRMGICHTCVGRLLSGAVTNLHTGELHDTPGEPVRTCVSGAAGDVEIEL</sequence>
<dbReference type="InterPro" id="IPR017927">
    <property type="entry name" value="FAD-bd_FR_type"/>
</dbReference>
<dbReference type="PANTHER" id="PTHR47354:SF6">
    <property type="entry name" value="NADH OXIDOREDUCTASE HCR"/>
    <property type="match status" value="1"/>
</dbReference>
<dbReference type="InterPro" id="IPR050415">
    <property type="entry name" value="MRET"/>
</dbReference>
<evidence type="ECO:0000256" key="7">
    <source>
        <dbReference type="ARBA" id="ARBA00023004"/>
    </source>
</evidence>
<evidence type="ECO:0000256" key="1">
    <source>
        <dbReference type="ARBA" id="ARBA00001974"/>
    </source>
</evidence>
<evidence type="ECO:0000256" key="3">
    <source>
        <dbReference type="ARBA" id="ARBA00022714"/>
    </source>
</evidence>
<keyword evidence="2" id="KW-0285">Flavoprotein</keyword>
<reference evidence="12" key="1">
    <citation type="submission" date="2023-07" db="EMBL/GenBank/DDBJ databases">
        <title>30 novel species of actinomycetes from the DSMZ collection.</title>
        <authorList>
            <person name="Nouioui I."/>
        </authorList>
    </citation>
    <scope>NUCLEOTIDE SEQUENCE [LARGE SCALE GENOMIC DNA]</scope>
    <source>
        <strain evidence="12">DSM 45834</strain>
    </source>
</reference>
<dbReference type="Proteomes" id="UP001183202">
    <property type="component" value="Unassembled WGS sequence"/>
</dbReference>
<gene>
    <name evidence="11" type="ORF">RM445_16840</name>
</gene>
<dbReference type="InterPro" id="IPR001433">
    <property type="entry name" value="OxRdtase_FAD/NAD-bd"/>
</dbReference>
<dbReference type="SUPFAM" id="SSF52343">
    <property type="entry name" value="Ferredoxin reductase-like, C-terminal NADP-linked domain"/>
    <property type="match status" value="1"/>
</dbReference>
<protein>
    <submittedName>
        <fullName evidence="11">Ferredoxin reductase</fullName>
    </submittedName>
</protein>
<dbReference type="RefSeq" id="WP_311557386.1">
    <property type="nucleotide sequence ID" value="NZ_JAVREJ010000011.1"/>
</dbReference>
<evidence type="ECO:0000256" key="8">
    <source>
        <dbReference type="ARBA" id="ARBA00023014"/>
    </source>
</evidence>
<dbReference type="InterPro" id="IPR017938">
    <property type="entry name" value="Riboflavin_synthase-like_b-brl"/>
</dbReference>
<dbReference type="PROSITE" id="PS51384">
    <property type="entry name" value="FAD_FR"/>
    <property type="match status" value="1"/>
</dbReference>
<dbReference type="Pfam" id="PF00111">
    <property type="entry name" value="Fer2"/>
    <property type="match status" value="1"/>
</dbReference>
<dbReference type="Pfam" id="PF00175">
    <property type="entry name" value="NAD_binding_1"/>
    <property type="match status" value="1"/>
</dbReference>
<dbReference type="InterPro" id="IPR008333">
    <property type="entry name" value="Cbr1-like_FAD-bd_dom"/>
</dbReference>
<keyword evidence="5" id="KW-0274">FAD</keyword>
<dbReference type="Pfam" id="PF00970">
    <property type="entry name" value="FAD_binding_6"/>
    <property type="match status" value="1"/>
</dbReference>
<evidence type="ECO:0000256" key="6">
    <source>
        <dbReference type="ARBA" id="ARBA00023002"/>
    </source>
</evidence>
<dbReference type="Gene3D" id="3.40.50.80">
    <property type="entry name" value="Nucleotide-binding domain of ferredoxin-NADP reductase (FNR) module"/>
    <property type="match status" value="1"/>
</dbReference>
<dbReference type="SUPFAM" id="SSF63380">
    <property type="entry name" value="Riboflavin synthase domain-like"/>
    <property type="match status" value="1"/>
</dbReference>
<dbReference type="Gene3D" id="3.10.20.30">
    <property type="match status" value="1"/>
</dbReference>
<dbReference type="InterPro" id="IPR012675">
    <property type="entry name" value="Beta-grasp_dom_sf"/>
</dbReference>
<proteinExistence type="predicted"/>
<dbReference type="InterPro" id="IPR036010">
    <property type="entry name" value="2Fe-2S_ferredoxin-like_sf"/>
</dbReference>
<dbReference type="PRINTS" id="PR00410">
    <property type="entry name" value="PHEHYDRXLASE"/>
</dbReference>
<dbReference type="CDD" id="cd06216">
    <property type="entry name" value="FNR_iron_sulfur_binding_2"/>
    <property type="match status" value="1"/>
</dbReference>
<dbReference type="EMBL" id="JAVREJ010000011">
    <property type="protein sequence ID" value="MDT0351198.1"/>
    <property type="molecule type" value="Genomic_DNA"/>
</dbReference>
<keyword evidence="7" id="KW-0408">Iron</keyword>
<evidence type="ECO:0000256" key="4">
    <source>
        <dbReference type="ARBA" id="ARBA00022723"/>
    </source>
</evidence>
<evidence type="ECO:0000259" key="9">
    <source>
        <dbReference type="PROSITE" id="PS51085"/>
    </source>
</evidence>
<name>A0ABU2NB69_9PSEU</name>
<comment type="caution">
    <text evidence="11">The sequence shown here is derived from an EMBL/GenBank/DDBJ whole genome shotgun (WGS) entry which is preliminary data.</text>
</comment>
<organism evidence="11 12">
    <name type="scientific">Pseudonocardia charpentierae</name>
    <dbReference type="NCBI Taxonomy" id="3075545"/>
    <lineage>
        <taxon>Bacteria</taxon>
        <taxon>Bacillati</taxon>
        <taxon>Actinomycetota</taxon>
        <taxon>Actinomycetes</taxon>
        <taxon>Pseudonocardiales</taxon>
        <taxon>Pseudonocardiaceae</taxon>
        <taxon>Pseudonocardia</taxon>
    </lineage>
</organism>
<dbReference type="SUPFAM" id="SSF54292">
    <property type="entry name" value="2Fe-2S ferredoxin-like"/>
    <property type="match status" value="1"/>
</dbReference>
<evidence type="ECO:0000313" key="11">
    <source>
        <dbReference type="EMBL" id="MDT0351198.1"/>
    </source>
</evidence>
<keyword evidence="8" id="KW-0411">Iron-sulfur</keyword>
<evidence type="ECO:0000256" key="2">
    <source>
        <dbReference type="ARBA" id="ARBA00022630"/>
    </source>
</evidence>
<evidence type="ECO:0000256" key="5">
    <source>
        <dbReference type="ARBA" id="ARBA00022827"/>
    </source>
</evidence>
<feature type="domain" description="FAD-binding FR-type" evidence="10">
    <location>
        <begin position="41"/>
        <end position="142"/>
    </location>
</feature>
<feature type="domain" description="2Fe-2S ferredoxin-type" evidence="9">
    <location>
        <begin position="279"/>
        <end position="361"/>
    </location>
</feature>
<comment type="cofactor">
    <cofactor evidence="1">
        <name>FAD</name>
        <dbReference type="ChEBI" id="CHEBI:57692"/>
    </cofactor>
</comment>
<dbReference type="PROSITE" id="PS51085">
    <property type="entry name" value="2FE2S_FER_2"/>
    <property type="match status" value="1"/>
</dbReference>
<keyword evidence="3" id="KW-0001">2Fe-2S</keyword>
<dbReference type="InterPro" id="IPR039261">
    <property type="entry name" value="FNR_nucleotide-bd"/>
</dbReference>